<reference evidence="3 4" key="1">
    <citation type="journal article" date="2018" name="Science">
        <title>The opium poppy genome and morphinan production.</title>
        <authorList>
            <person name="Guo L."/>
            <person name="Winzer T."/>
            <person name="Yang X."/>
            <person name="Li Y."/>
            <person name="Ning Z."/>
            <person name="He Z."/>
            <person name="Teodor R."/>
            <person name="Lu Y."/>
            <person name="Bowser T.A."/>
            <person name="Graham I.A."/>
            <person name="Ye K."/>
        </authorList>
    </citation>
    <scope>NUCLEOTIDE SEQUENCE [LARGE SCALE GENOMIC DNA]</scope>
    <source>
        <strain evidence="4">cv. HN1</strain>
        <tissue evidence="3">Leaves</tissue>
    </source>
</reference>
<evidence type="ECO:0000256" key="1">
    <source>
        <dbReference type="SAM" id="MobiDB-lite"/>
    </source>
</evidence>
<dbReference type="Gramene" id="RZC82170">
    <property type="protein sequence ID" value="RZC82170"/>
    <property type="gene ID" value="C5167_044953"/>
</dbReference>
<sequence length="457" mass="51220">MAAYVPPHKRYSKDGDDNNRPLPTQFQMNVASSSTSNDHARKRGFVLNMPNAVFKWFIESDDDDISIRLVLVDGFTCLRSTSLGNRGFAKNTPWVSITERIGSELLASFANVRSAMDLGEAGSAIKPTFVARVGQIHLLDPPDNIISSCSSSSKSEAETAAAHVKKHFCTNLPDSYMEAILGGVAPKIVADLYHSKEYYQVLVSDKRDPKSGIIIKCQIICGELKIQKIEKNPKKCFIANVTCLDRDLDLRLRLAIKRDLTAALKDDSEEIKGLKHFVDSAILDGSVKGGLRWPLGKEHSSEGRYSIIKTCHSTVKTFKNSSIKLRLKNEDWFNFCISDGEVENELVLDMKGINDTLIDKMLGMEPAIERLQETLKLTPLYKELRVNDDSVVCLQQINNSNEALMDKLIIGTPKSKIPMAAYLLTREIMLDMEPAIGRLQETLKLVWNHLLVFKLRY</sequence>
<name>A0A4Y7LBZ4_PAPSO</name>
<feature type="domain" description="DUF7903" evidence="2">
    <location>
        <begin position="87"/>
        <end position="377"/>
    </location>
</feature>
<dbReference type="InterPro" id="IPR057225">
    <property type="entry name" value="DUF7903"/>
</dbReference>
<dbReference type="EMBL" id="CM010725">
    <property type="protein sequence ID" value="RZC82170.1"/>
    <property type="molecule type" value="Genomic_DNA"/>
</dbReference>
<dbReference type="Pfam" id="PF25475">
    <property type="entry name" value="DUF7903"/>
    <property type="match status" value="1"/>
</dbReference>
<dbReference type="PANTHER" id="PTHR35481">
    <property type="entry name" value="DNA-DIRECTED RNA POLYMERASE SUBUNIT ALPHA"/>
    <property type="match status" value="1"/>
</dbReference>
<evidence type="ECO:0000313" key="3">
    <source>
        <dbReference type="EMBL" id="RZC82170.1"/>
    </source>
</evidence>
<feature type="region of interest" description="Disordered" evidence="1">
    <location>
        <begin position="1"/>
        <end position="23"/>
    </location>
</feature>
<proteinExistence type="predicted"/>
<evidence type="ECO:0000313" key="4">
    <source>
        <dbReference type="Proteomes" id="UP000316621"/>
    </source>
</evidence>
<protein>
    <recommendedName>
        <fullName evidence="2">DUF7903 domain-containing protein</fullName>
    </recommendedName>
</protein>
<gene>
    <name evidence="3" type="ORF">C5167_044953</name>
</gene>
<dbReference type="AlphaFoldDB" id="A0A4Y7LBZ4"/>
<dbReference type="Proteomes" id="UP000316621">
    <property type="component" value="Chromosome 11"/>
</dbReference>
<organism evidence="3 4">
    <name type="scientific">Papaver somniferum</name>
    <name type="common">Opium poppy</name>
    <dbReference type="NCBI Taxonomy" id="3469"/>
    <lineage>
        <taxon>Eukaryota</taxon>
        <taxon>Viridiplantae</taxon>
        <taxon>Streptophyta</taxon>
        <taxon>Embryophyta</taxon>
        <taxon>Tracheophyta</taxon>
        <taxon>Spermatophyta</taxon>
        <taxon>Magnoliopsida</taxon>
        <taxon>Ranunculales</taxon>
        <taxon>Papaveraceae</taxon>
        <taxon>Papaveroideae</taxon>
        <taxon>Papaver</taxon>
    </lineage>
</organism>
<keyword evidence="4" id="KW-1185">Reference proteome</keyword>
<evidence type="ECO:0000259" key="2">
    <source>
        <dbReference type="Pfam" id="PF25475"/>
    </source>
</evidence>
<dbReference type="PANTHER" id="PTHR35481:SF1">
    <property type="entry name" value="DNA-DIRECTED RNA POLYMERASE SUBUNIT ALPHA"/>
    <property type="match status" value="1"/>
</dbReference>
<accession>A0A4Y7LBZ4</accession>